<dbReference type="GO" id="GO:0008324">
    <property type="term" value="F:monoatomic cation transmembrane transporter activity"/>
    <property type="evidence" value="ECO:0007669"/>
    <property type="project" value="InterPro"/>
</dbReference>
<dbReference type="PANTHER" id="PTHR16228">
    <property type="entry name" value="DIVALENT CATION TRANSPORTER SOLUTE CARRIER FAMILY 41"/>
    <property type="match status" value="1"/>
</dbReference>
<reference evidence="1" key="1">
    <citation type="submission" date="2021-02" db="EMBL/GenBank/DDBJ databases">
        <authorList>
            <person name="Nowell W R."/>
        </authorList>
    </citation>
    <scope>NUCLEOTIDE SEQUENCE</scope>
</reference>
<dbReference type="GO" id="GO:0005886">
    <property type="term" value="C:plasma membrane"/>
    <property type="evidence" value="ECO:0007669"/>
    <property type="project" value="TreeGrafter"/>
</dbReference>
<evidence type="ECO:0000313" key="2">
    <source>
        <dbReference type="Proteomes" id="UP000663891"/>
    </source>
</evidence>
<dbReference type="SUPFAM" id="SSF161093">
    <property type="entry name" value="MgtE membrane domain-like"/>
    <property type="match status" value="1"/>
</dbReference>
<dbReference type="InterPro" id="IPR045349">
    <property type="entry name" value="SLC41A1-3"/>
</dbReference>
<dbReference type="InterPro" id="IPR036739">
    <property type="entry name" value="SLC41_membr_dom_sf"/>
</dbReference>
<accession>A0A815HM66</accession>
<dbReference type="Gene3D" id="1.10.357.20">
    <property type="entry name" value="SLC41 divalent cation transporters, integral membrane domain"/>
    <property type="match status" value="1"/>
</dbReference>
<proteinExistence type="predicted"/>
<dbReference type="Proteomes" id="UP000663891">
    <property type="component" value="Unassembled WGS sequence"/>
</dbReference>
<dbReference type="EMBL" id="CAJNON010000684">
    <property type="protein sequence ID" value="CAF1353626.1"/>
    <property type="molecule type" value="Genomic_DNA"/>
</dbReference>
<dbReference type="PANTHER" id="PTHR16228:SF7">
    <property type="entry name" value="SLC41A_MGTE INTEGRAL MEMBRANE DOMAIN-CONTAINING PROTEIN"/>
    <property type="match status" value="1"/>
</dbReference>
<gene>
    <name evidence="1" type="ORF">VCS650_LOCUS33909</name>
</gene>
<comment type="caution">
    <text evidence="1">The sequence shown here is derived from an EMBL/GenBank/DDBJ whole genome shotgun (WGS) entry which is preliminary data.</text>
</comment>
<dbReference type="OrthoDB" id="428346at2759"/>
<protein>
    <submittedName>
        <fullName evidence="1">Uncharacterized protein</fullName>
    </submittedName>
</protein>
<sequence>MIAGFGMVAAGLVLERVKELNVFKEITEIYILIPALLGLKRNLEVTLASRLSTQTNTGNIDKKLLYHLIWDGSVSTASIISLALGGNLVAVQVNRLSTTLHQQGKPGEFQDITQYYASKFFPNPYKIFCSTINGSNPSCEDFFQGDIEGNTSYLQTPCLANLRGRQGLFLATHCIKLIAYSPEPNSIQYIYRTCSRDEGDDNGITRTSHCGFIKLDWINPNRRLRGCLHICDKDACNQAFNLCFSRWNMIFSLILLRLFFYLRNYSTCQ</sequence>
<organism evidence="1 2">
    <name type="scientific">Adineta steineri</name>
    <dbReference type="NCBI Taxonomy" id="433720"/>
    <lineage>
        <taxon>Eukaryota</taxon>
        <taxon>Metazoa</taxon>
        <taxon>Spiralia</taxon>
        <taxon>Gnathifera</taxon>
        <taxon>Rotifera</taxon>
        <taxon>Eurotatoria</taxon>
        <taxon>Bdelloidea</taxon>
        <taxon>Adinetida</taxon>
        <taxon>Adinetidae</taxon>
        <taxon>Adineta</taxon>
    </lineage>
</organism>
<dbReference type="AlphaFoldDB" id="A0A815HM66"/>
<evidence type="ECO:0000313" key="1">
    <source>
        <dbReference type="EMBL" id="CAF1353626.1"/>
    </source>
</evidence>
<name>A0A815HM66_9BILA</name>